<evidence type="ECO:0000313" key="3">
    <source>
        <dbReference type="Proteomes" id="UP001497516"/>
    </source>
</evidence>
<name>A0AAV2FDG0_9ROSI</name>
<feature type="compositionally biased region" description="Gly residues" evidence="1">
    <location>
        <begin position="200"/>
        <end position="210"/>
    </location>
</feature>
<dbReference type="PANTHER" id="PTHR36054:SF2">
    <property type="entry name" value="PROTEIN SICKLE"/>
    <property type="match status" value="1"/>
</dbReference>
<dbReference type="AlphaFoldDB" id="A0AAV2FDG0"/>
<dbReference type="InterPro" id="IPR039292">
    <property type="entry name" value="SICKLE"/>
</dbReference>
<gene>
    <name evidence="2" type="ORF">LTRI10_LOCUS35897</name>
</gene>
<dbReference type="Pfam" id="PF15502">
    <property type="entry name" value="MPLKIP"/>
    <property type="match status" value="1"/>
</dbReference>
<dbReference type="PANTHER" id="PTHR36054">
    <property type="entry name" value="PROTEIN SICKLE"/>
    <property type="match status" value="1"/>
</dbReference>
<feature type="compositionally biased region" description="Basic and acidic residues" evidence="1">
    <location>
        <begin position="1"/>
        <end position="16"/>
    </location>
</feature>
<sequence length="317" mass="34423">MEEDSETRRDRLKAMREAASAATDANCSSGLPTLDATPVALANPLLDRPSEMDTRGAPRFDFYTDPMAAFSATRNRNSPGDIGPPESRAPSPWPGPRNSIPTSAPPYIQGHHPVNQGMMYQPRSPYDGVASYGRQGGIRSPFPFHQGPPLQAPNPQYQGNTNYGPARSPGFNQGLGNATWMGNNPRPRSGYGGHHQVPSGGQGRGQGNFHGGNRNPGFGRNSGRGRGFHNNHGSRYTGEMRPEQFYHPSMMEDPWEGLEPIEWKGKGIDSSQSWMPQSIATKKARVSEPSIKSNTEQSLAEYLASSFNEASNADPST</sequence>
<evidence type="ECO:0000313" key="2">
    <source>
        <dbReference type="EMBL" id="CAL1395465.1"/>
    </source>
</evidence>
<organism evidence="2 3">
    <name type="scientific">Linum trigynum</name>
    <dbReference type="NCBI Taxonomy" id="586398"/>
    <lineage>
        <taxon>Eukaryota</taxon>
        <taxon>Viridiplantae</taxon>
        <taxon>Streptophyta</taxon>
        <taxon>Embryophyta</taxon>
        <taxon>Tracheophyta</taxon>
        <taxon>Spermatophyta</taxon>
        <taxon>Magnoliopsida</taxon>
        <taxon>eudicotyledons</taxon>
        <taxon>Gunneridae</taxon>
        <taxon>Pentapetalae</taxon>
        <taxon>rosids</taxon>
        <taxon>fabids</taxon>
        <taxon>Malpighiales</taxon>
        <taxon>Linaceae</taxon>
        <taxon>Linum</taxon>
    </lineage>
</organism>
<feature type="region of interest" description="Disordered" evidence="1">
    <location>
        <begin position="1"/>
        <end position="33"/>
    </location>
</feature>
<feature type="region of interest" description="Disordered" evidence="1">
    <location>
        <begin position="71"/>
        <end position="105"/>
    </location>
</feature>
<protein>
    <submittedName>
        <fullName evidence="2">Uncharacterized protein</fullName>
    </submittedName>
</protein>
<dbReference type="Proteomes" id="UP001497516">
    <property type="component" value="Chromosome 6"/>
</dbReference>
<reference evidence="2 3" key="1">
    <citation type="submission" date="2024-04" db="EMBL/GenBank/DDBJ databases">
        <authorList>
            <person name="Fracassetti M."/>
        </authorList>
    </citation>
    <scope>NUCLEOTIDE SEQUENCE [LARGE SCALE GENOMIC DNA]</scope>
</reference>
<dbReference type="GO" id="GO:0000398">
    <property type="term" value="P:mRNA splicing, via spliceosome"/>
    <property type="evidence" value="ECO:0007669"/>
    <property type="project" value="InterPro"/>
</dbReference>
<keyword evidence="3" id="KW-1185">Reference proteome</keyword>
<feature type="region of interest" description="Disordered" evidence="1">
    <location>
        <begin position="266"/>
        <end position="294"/>
    </location>
</feature>
<accession>A0AAV2FDG0</accession>
<dbReference type="EMBL" id="OZ034819">
    <property type="protein sequence ID" value="CAL1395465.1"/>
    <property type="molecule type" value="Genomic_DNA"/>
</dbReference>
<evidence type="ECO:0000256" key="1">
    <source>
        <dbReference type="SAM" id="MobiDB-lite"/>
    </source>
</evidence>
<feature type="compositionally biased region" description="Polar residues" evidence="1">
    <location>
        <begin position="269"/>
        <end position="280"/>
    </location>
</feature>
<dbReference type="InterPro" id="IPR028265">
    <property type="entry name" value="TTDN1/SICKLE"/>
</dbReference>
<dbReference type="GO" id="GO:0035196">
    <property type="term" value="P:miRNA processing"/>
    <property type="evidence" value="ECO:0007669"/>
    <property type="project" value="InterPro"/>
</dbReference>
<proteinExistence type="predicted"/>
<feature type="region of interest" description="Disordered" evidence="1">
    <location>
        <begin position="182"/>
        <end position="237"/>
    </location>
</feature>